<dbReference type="Pfam" id="PF07171">
    <property type="entry name" value="MlrC_C"/>
    <property type="match status" value="1"/>
</dbReference>
<evidence type="ECO:0000259" key="2">
    <source>
        <dbReference type="Pfam" id="PF07364"/>
    </source>
</evidence>
<reference evidence="3" key="1">
    <citation type="submission" date="2020-05" db="EMBL/GenBank/DDBJ databases">
        <authorList>
            <person name="Chiriac C."/>
            <person name="Salcher M."/>
            <person name="Ghai R."/>
            <person name="Kavagutti S V."/>
        </authorList>
    </citation>
    <scope>NUCLEOTIDE SEQUENCE</scope>
</reference>
<gene>
    <name evidence="3" type="ORF">UFOPK2292_00442</name>
</gene>
<proteinExistence type="predicted"/>
<dbReference type="Pfam" id="PF07364">
    <property type="entry name" value="DUF1485"/>
    <property type="match status" value="1"/>
</dbReference>
<dbReference type="EMBL" id="CAEZWU010000047">
    <property type="protein sequence ID" value="CAB4663907.1"/>
    <property type="molecule type" value="Genomic_DNA"/>
</dbReference>
<evidence type="ECO:0000313" key="3">
    <source>
        <dbReference type="EMBL" id="CAB4663907.1"/>
    </source>
</evidence>
<accession>A0A6J6LPW3</accession>
<dbReference type="AlphaFoldDB" id="A0A6J6LPW3"/>
<feature type="domain" description="Microcystin LR degradation protein MlrC N-terminal" evidence="2">
    <location>
        <begin position="7"/>
        <end position="207"/>
    </location>
</feature>
<dbReference type="InterPro" id="IPR015995">
    <property type="entry name" value="MlrC_N"/>
</dbReference>
<protein>
    <submittedName>
        <fullName evidence="3">Unannotated protein</fullName>
    </submittedName>
</protein>
<name>A0A6J6LPW3_9ZZZZ</name>
<sequence>MLIELLSQKLKTQKAINAYVCCLHGAMIDESGNSADLKILRFIREVVGDATPIALSLDLHANISQDFLELATVISGYKTNPHIDLSETGRRVVRLLAKTIEGEIQPIMSLAKCPTIFPDQTLNTSEGVFAEILNRHLEKIDDSIIDVSVFPCQPWLDSKGIGFGALCISDNDPISANALSSAIVDAVWQHREDFKISNLASPLQAIDIAENSNIRPFIIAESSDAPTAGASGDSPIMIEAFVSSNSDLKTFIPITDKPAVAKCFELKLKDEVSLTLGCTIDQRWTRPVSLKVRIDYLGDGDYELAGAGYSGLKATMGRFAVVSFRSLKILISELPCWSADPATWRHAQLDAFDAELLIVRSCSDFKANFPNSGNSALYLDVLGAASNLFSELPYKNCAQGTWPIDRVIN</sequence>
<organism evidence="3">
    <name type="scientific">freshwater metagenome</name>
    <dbReference type="NCBI Taxonomy" id="449393"/>
    <lineage>
        <taxon>unclassified sequences</taxon>
        <taxon>metagenomes</taxon>
        <taxon>ecological metagenomes</taxon>
    </lineage>
</organism>
<dbReference type="InterPro" id="IPR010799">
    <property type="entry name" value="MlrC_C"/>
</dbReference>
<feature type="domain" description="Microcystin LR degradation protein MlrC C-terminal" evidence="1">
    <location>
        <begin position="219"/>
        <end position="396"/>
    </location>
</feature>
<evidence type="ECO:0000259" key="1">
    <source>
        <dbReference type="Pfam" id="PF07171"/>
    </source>
</evidence>